<organism evidence="8 9">
    <name type="scientific">Marinagarivorans cellulosilyticus</name>
    <dbReference type="NCBI Taxonomy" id="2721545"/>
    <lineage>
        <taxon>Bacteria</taxon>
        <taxon>Pseudomonadati</taxon>
        <taxon>Pseudomonadota</taxon>
        <taxon>Gammaproteobacteria</taxon>
        <taxon>Cellvibrionales</taxon>
        <taxon>Cellvibrionaceae</taxon>
        <taxon>Marinagarivorans</taxon>
    </lineage>
</organism>
<keyword evidence="5" id="KW-1133">Transmembrane helix</keyword>
<sequence>MTFFSGLSISRKIFAIPVVAIVFFGIYLLLSYNVSHKNLTSIDSVYHIDFQALVIAKELLFDMERIDEGLTQAAMSGEQDTLDIALKRKEHVLTSIQNLRELPAPAEAVAIIEDGFIAYADVAFPLSQSLIDGSADFSLIGQQAEKKAEVYQNLAAILAGFISQRNKQFDTSFDAIAQSVKKQTMTGVLSGVLMAFFLLLIALPIALAIDRHLRAVVSSLERIASEDNGDLTQRIEARSQDEIGQLVHWFNQFIARLHDVITRLIQAFKPLEGLIGNIDGVADRMGAAIRDQKVDAQSAKDSVDAISHSVNNVEAFSIQAAEVANHSATVAIESSTTLTLAAEGVAHLAEDIEGAQQVISQLAEDVQQVGSVLEVINSIAEQTNLLALNAAIEAARAGEQGRGFAVVADEVRNLAIKTQQSTHEIETTILALKEAANRAVGVMKTSVSMAHEKGQLTHSAGVAIRTMTEEIKKINTMNQQISDVAKGQSHAVDKLSTVVSSMHQHTHQASLESEQLFTISRELVDVTRQASTQLKSFKVSGAG</sequence>
<dbReference type="Proteomes" id="UP001320119">
    <property type="component" value="Chromosome"/>
</dbReference>
<reference evidence="8 9" key="1">
    <citation type="journal article" date="2022" name="IScience">
        <title>An ultrasensitive nanofiber-based assay for enzymatic hydrolysis and deep-sea microbial degradation of cellulose.</title>
        <authorList>
            <person name="Tsudome M."/>
            <person name="Tachioka M."/>
            <person name="Miyazaki M."/>
            <person name="Uchimura K."/>
            <person name="Tsuda M."/>
            <person name="Takaki Y."/>
            <person name="Deguchi S."/>
        </authorList>
    </citation>
    <scope>NUCLEOTIDE SEQUENCE [LARGE SCALE GENOMIC DNA]</scope>
    <source>
        <strain evidence="8 9">GE09</strain>
    </source>
</reference>
<protein>
    <submittedName>
        <fullName evidence="8">Methyl-accepting chemotaxis protein</fullName>
    </submittedName>
</protein>
<dbReference type="SMART" id="SM00283">
    <property type="entry name" value="MA"/>
    <property type="match status" value="1"/>
</dbReference>
<feature type="domain" description="HAMP" evidence="7">
    <location>
        <begin position="207"/>
        <end position="262"/>
    </location>
</feature>
<accession>A0AAN2BM02</accession>
<keyword evidence="2 4" id="KW-0807">Transducer</keyword>
<dbReference type="InterPro" id="IPR004090">
    <property type="entry name" value="Chemotax_Me-accpt_rcpt"/>
</dbReference>
<evidence type="ECO:0000259" key="7">
    <source>
        <dbReference type="PROSITE" id="PS50885"/>
    </source>
</evidence>
<evidence type="ECO:0000256" key="2">
    <source>
        <dbReference type="ARBA" id="ARBA00023224"/>
    </source>
</evidence>
<dbReference type="SUPFAM" id="SSF58104">
    <property type="entry name" value="Methyl-accepting chemotaxis protein (MCP) signaling domain"/>
    <property type="match status" value="1"/>
</dbReference>
<gene>
    <name evidence="8" type="ORF">MARGE09_P3757</name>
</gene>
<evidence type="ECO:0000256" key="1">
    <source>
        <dbReference type="ARBA" id="ARBA00004370"/>
    </source>
</evidence>
<dbReference type="GO" id="GO:0016020">
    <property type="term" value="C:membrane"/>
    <property type="evidence" value="ECO:0007669"/>
    <property type="project" value="UniProtKB-SubCell"/>
</dbReference>
<dbReference type="PROSITE" id="PS50111">
    <property type="entry name" value="CHEMOTAXIS_TRANSDUC_2"/>
    <property type="match status" value="1"/>
</dbReference>
<dbReference type="GO" id="GO:0007165">
    <property type="term" value="P:signal transduction"/>
    <property type="evidence" value="ECO:0007669"/>
    <property type="project" value="UniProtKB-KW"/>
</dbReference>
<dbReference type="InterPro" id="IPR004089">
    <property type="entry name" value="MCPsignal_dom"/>
</dbReference>
<evidence type="ECO:0000256" key="3">
    <source>
        <dbReference type="ARBA" id="ARBA00029447"/>
    </source>
</evidence>
<evidence type="ECO:0000259" key="6">
    <source>
        <dbReference type="PROSITE" id="PS50111"/>
    </source>
</evidence>
<dbReference type="AlphaFoldDB" id="A0AAN2BM02"/>
<dbReference type="EMBL" id="AP023086">
    <property type="protein sequence ID" value="BCD99555.1"/>
    <property type="molecule type" value="Genomic_DNA"/>
</dbReference>
<feature type="transmembrane region" description="Helical" evidence="5">
    <location>
        <begin position="188"/>
        <end position="209"/>
    </location>
</feature>
<evidence type="ECO:0000256" key="4">
    <source>
        <dbReference type="PROSITE-ProRule" id="PRU00284"/>
    </source>
</evidence>
<evidence type="ECO:0000313" key="8">
    <source>
        <dbReference type="EMBL" id="BCD99555.1"/>
    </source>
</evidence>
<comment type="similarity">
    <text evidence="3">Belongs to the methyl-accepting chemotaxis (MCP) protein family.</text>
</comment>
<dbReference type="GO" id="GO:0006935">
    <property type="term" value="P:chemotaxis"/>
    <property type="evidence" value="ECO:0007669"/>
    <property type="project" value="InterPro"/>
</dbReference>
<dbReference type="Pfam" id="PF00672">
    <property type="entry name" value="HAMP"/>
    <property type="match status" value="1"/>
</dbReference>
<dbReference type="PANTHER" id="PTHR32089:SF112">
    <property type="entry name" value="LYSOZYME-LIKE PROTEIN-RELATED"/>
    <property type="match status" value="1"/>
</dbReference>
<dbReference type="KEGG" id="marq:MARGE09_P3757"/>
<dbReference type="Pfam" id="PF00015">
    <property type="entry name" value="MCPsignal"/>
    <property type="match status" value="1"/>
</dbReference>
<evidence type="ECO:0000256" key="5">
    <source>
        <dbReference type="SAM" id="Phobius"/>
    </source>
</evidence>
<comment type="subcellular location">
    <subcellularLocation>
        <location evidence="1">Membrane</location>
    </subcellularLocation>
</comment>
<evidence type="ECO:0000313" key="9">
    <source>
        <dbReference type="Proteomes" id="UP001320119"/>
    </source>
</evidence>
<dbReference type="Gene3D" id="1.10.287.950">
    <property type="entry name" value="Methyl-accepting chemotaxis protein"/>
    <property type="match status" value="1"/>
</dbReference>
<dbReference type="PRINTS" id="PR00260">
    <property type="entry name" value="CHEMTRNSDUCR"/>
</dbReference>
<dbReference type="CDD" id="cd06225">
    <property type="entry name" value="HAMP"/>
    <property type="match status" value="1"/>
</dbReference>
<keyword evidence="5" id="KW-0812">Transmembrane</keyword>
<dbReference type="InterPro" id="IPR003660">
    <property type="entry name" value="HAMP_dom"/>
</dbReference>
<dbReference type="RefSeq" id="WP_236984822.1">
    <property type="nucleotide sequence ID" value="NZ_AP023086.1"/>
</dbReference>
<feature type="domain" description="Methyl-accepting transducer" evidence="6">
    <location>
        <begin position="267"/>
        <end position="503"/>
    </location>
</feature>
<dbReference type="GO" id="GO:0004888">
    <property type="term" value="F:transmembrane signaling receptor activity"/>
    <property type="evidence" value="ECO:0007669"/>
    <property type="project" value="InterPro"/>
</dbReference>
<keyword evidence="5" id="KW-0472">Membrane</keyword>
<dbReference type="PANTHER" id="PTHR32089">
    <property type="entry name" value="METHYL-ACCEPTING CHEMOTAXIS PROTEIN MCPB"/>
    <property type="match status" value="1"/>
</dbReference>
<name>A0AAN2BM02_9GAMM</name>
<dbReference type="SMART" id="SM00304">
    <property type="entry name" value="HAMP"/>
    <property type="match status" value="1"/>
</dbReference>
<dbReference type="PROSITE" id="PS50885">
    <property type="entry name" value="HAMP"/>
    <property type="match status" value="1"/>
</dbReference>
<proteinExistence type="inferred from homology"/>
<keyword evidence="9" id="KW-1185">Reference proteome</keyword>
<dbReference type="FunFam" id="1.10.287.950:FF:000001">
    <property type="entry name" value="Methyl-accepting chemotaxis sensory transducer"/>
    <property type="match status" value="1"/>
</dbReference>
<feature type="transmembrane region" description="Helical" evidence="5">
    <location>
        <begin position="12"/>
        <end position="30"/>
    </location>
</feature>